<sequence length="429" mass="47237">MSRHALLAPSSAHRWLQCAASVPLEAICPDESSTFADEGTLAHLVAADALHAEAQASDYIGYCYTINEKEWVVTAEMAAHVQAYLSYVRRISGARFYEKSLSITALTGEPNAQGTADAIIINGAVLTVIDFKYGRRFVAAEHNPQLQLYALAALQEFGGSASCEEVRLCIFQPRIGNISEWVCTFSELQHFKQNVTQQAAYCLEAFHHYAAQNTLPARFFAPKETTCRWCKASATCPALIAKTLEMVTSGAVDPNTLLAPPRDNTVMQPVDITTLLHLYPSIGLLELFCKKVRVVVEAELAKDPARFGYTTGKASQGPRRWADIDAVTQLITAMRIPKKLVYEKTLISPTTAEKRFKEGRISKKSWKKLEANIIRNEGPPIYIPITEPLPGVDAQHSAATAELEKMRARLIAALSPKQPTAITYAEVKV</sequence>
<evidence type="ECO:0000313" key="2">
    <source>
        <dbReference type="Proteomes" id="UP001211513"/>
    </source>
</evidence>
<organism evidence="1 2">
    <name type="scientific">Xylella fastidiosa subsp. fastidiosa</name>
    <dbReference type="NCBI Taxonomy" id="644356"/>
    <lineage>
        <taxon>Bacteria</taxon>
        <taxon>Pseudomonadati</taxon>
        <taxon>Pseudomonadota</taxon>
        <taxon>Gammaproteobacteria</taxon>
        <taxon>Lysobacterales</taxon>
        <taxon>Lysobacteraceae</taxon>
        <taxon>Xylella</taxon>
    </lineage>
</organism>
<reference evidence="1" key="2">
    <citation type="submission" date="2022-10" db="EMBL/GenBank/DDBJ databases">
        <authorList>
            <person name="Landa B."/>
            <person name="Arias-Giraldo L.F."/>
            <person name="Roman-Ecija M."/>
            <person name="Velasco-Amo M.P."/>
            <person name="De La Fuente L."/>
            <person name="Marco-Noales E."/>
            <person name="Moralejo E."/>
        </authorList>
    </citation>
    <scope>NUCLEOTIDE SEQUENCE</scope>
    <source>
        <strain evidence="1">CFBP8073</strain>
    </source>
</reference>
<dbReference type="Proteomes" id="UP001211513">
    <property type="component" value="Chromosome"/>
</dbReference>
<dbReference type="InterPro" id="IPR021229">
    <property type="entry name" value="DUF2800"/>
</dbReference>
<dbReference type="Gene3D" id="3.90.320.10">
    <property type="match status" value="1"/>
</dbReference>
<dbReference type="AlphaFoldDB" id="A0AAJ5R1J9"/>
<gene>
    <name evidence="1" type="ORF">OK117_04255</name>
</gene>
<reference evidence="1" key="1">
    <citation type="journal article" date="2022" name="Phytopathology">
        <title>Complete circularized genome resources of seven strains of Xylella fastidiosa subsp. fastidiosa using hybrid assembly reveals unknown plasmids.</title>
        <authorList>
            <person name="Velasco-Amo M.D.P."/>
            <person name="Arias-Giraldo L.F.F."/>
            <person name="Ecija M.R."/>
            <person name="De La Fuente L."/>
            <person name="Marco-Noales E."/>
            <person name="Moralejo E."/>
            <person name="Navas-Cort J.A."/>
            <person name="Landa B.B."/>
        </authorList>
    </citation>
    <scope>NUCLEOTIDE SEQUENCE</scope>
    <source>
        <strain evidence="1">CFBP8073</strain>
    </source>
</reference>
<dbReference type="EMBL" id="CP109886">
    <property type="protein sequence ID" value="WCF29086.1"/>
    <property type="molecule type" value="Genomic_DNA"/>
</dbReference>
<name>A0AAJ5R1J9_XYLFS</name>
<dbReference type="Pfam" id="PF10926">
    <property type="entry name" value="DUF2800"/>
    <property type="match status" value="1"/>
</dbReference>
<evidence type="ECO:0000313" key="1">
    <source>
        <dbReference type="EMBL" id="WCF29086.1"/>
    </source>
</evidence>
<accession>A0AAJ5R1J9</accession>
<dbReference type="RefSeq" id="WP_199276040.1">
    <property type="nucleotide sequence ID" value="NZ_CP109886.1"/>
</dbReference>
<dbReference type="InterPro" id="IPR011604">
    <property type="entry name" value="PDDEXK-like_dom_sf"/>
</dbReference>
<proteinExistence type="predicted"/>
<protein>
    <submittedName>
        <fullName evidence="1">DUF2800 domain-containing protein</fullName>
    </submittedName>
</protein>